<comment type="caution">
    <text evidence="1">The sequence shown here is derived from an EMBL/GenBank/DDBJ whole genome shotgun (WGS) entry which is preliminary data.</text>
</comment>
<dbReference type="VEuPathDB" id="FungiDB:QG37_04138"/>
<accession>A0A0L0NZD8</accession>
<evidence type="ECO:0000313" key="2">
    <source>
        <dbReference type="Proteomes" id="UP000037122"/>
    </source>
</evidence>
<evidence type="ECO:0000313" key="1">
    <source>
        <dbReference type="EMBL" id="KND99075.1"/>
    </source>
</evidence>
<dbReference type="AlphaFoldDB" id="A0A0L0NZD8"/>
<sequence>MWMAPLSKLCKSLIVDLYLGTLVTLSLYYLIRPGEIWWVLALRRLSLRLAVLMPLLRTAGGTAQMFQLPNSPVDMDVITLICGFWQRPRIQ</sequence>
<proteinExistence type="predicted"/>
<dbReference type="Proteomes" id="UP000037122">
    <property type="component" value="Unassembled WGS sequence"/>
</dbReference>
<name>A0A0L0NZD8_CANAR</name>
<protein>
    <submittedName>
        <fullName evidence="1">Uncharacterized protein</fullName>
    </submittedName>
</protein>
<reference evidence="2" key="1">
    <citation type="journal article" date="2015" name="BMC Genomics">
        <title>Draft genome of a commonly misdiagnosed multidrug resistant pathogen Candida auris.</title>
        <authorList>
            <person name="Chatterjee S."/>
            <person name="Alampalli S.V."/>
            <person name="Nageshan R.K."/>
            <person name="Chettiar S.T."/>
            <person name="Joshi S."/>
            <person name="Tatu U.S."/>
        </authorList>
    </citation>
    <scope>NUCLEOTIDE SEQUENCE [LARGE SCALE GENOMIC DNA]</scope>
    <source>
        <strain evidence="2">6684</strain>
    </source>
</reference>
<dbReference type="EMBL" id="LGST01000027">
    <property type="protein sequence ID" value="KND99075.1"/>
    <property type="molecule type" value="Genomic_DNA"/>
</dbReference>
<gene>
    <name evidence="1" type="ORF">QG37_04138</name>
</gene>
<organism evidence="1 2">
    <name type="scientific">Candidozyma auris</name>
    <name type="common">Yeast</name>
    <name type="synonym">Candida auris</name>
    <dbReference type="NCBI Taxonomy" id="498019"/>
    <lineage>
        <taxon>Eukaryota</taxon>
        <taxon>Fungi</taxon>
        <taxon>Dikarya</taxon>
        <taxon>Ascomycota</taxon>
        <taxon>Saccharomycotina</taxon>
        <taxon>Pichiomycetes</taxon>
        <taxon>Metschnikowiaceae</taxon>
        <taxon>Candidozyma</taxon>
    </lineage>
</organism>